<comment type="caution">
    <text evidence="1">The sequence shown here is derived from an EMBL/GenBank/DDBJ whole genome shotgun (WGS) entry which is preliminary data.</text>
</comment>
<protein>
    <submittedName>
        <fullName evidence="1">Uncharacterized protein</fullName>
    </submittedName>
</protein>
<name>A0A9J6QRB8_9FIRM</name>
<gene>
    <name evidence="1" type="ORF">OBO34_15680</name>
</gene>
<proteinExistence type="predicted"/>
<evidence type="ECO:0000313" key="2">
    <source>
        <dbReference type="Proteomes" id="UP001065549"/>
    </source>
</evidence>
<dbReference type="RefSeq" id="WP_253020877.1">
    <property type="nucleotide sequence ID" value="NZ_JAOSHN010000006.1"/>
</dbReference>
<organism evidence="1 2">
    <name type="scientific">Hominibacterium faecale</name>
    <dbReference type="NCBI Taxonomy" id="2839743"/>
    <lineage>
        <taxon>Bacteria</taxon>
        <taxon>Bacillati</taxon>
        <taxon>Bacillota</taxon>
        <taxon>Clostridia</taxon>
        <taxon>Peptostreptococcales</taxon>
        <taxon>Anaerovoracaceae</taxon>
        <taxon>Hominibacterium</taxon>
    </lineage>
</organism>
<dbReference type="AlphaFoldDB" id="A0A9J6QRB8"/>
<accession>A0A9J6QRB8</accession>
<reference evidence="1" key="1">
    <citation type="submission" date="2022-09" db="EMBL/GenBank/DDBJ databases">
        <title>Culturomic study of gut microbiota in children with autism spectrum disorder.</title>
        <authorList>
            <person name="Efimov B.A."/>
            <person name="Chaplin A.V."/>
            <person name="Sokolova S.R."/>
            <person name="Pikina A.P."/>
            <person name="Korzhanova M."/>
            <person name="Belova V."/>
            <person name="Korostin D."/>
        </authorList>
    </citation>
    <scope>NUCLEOTIDE SEQUENCE</scope>
    <source>
        <strain evidence="1">ASD5510</strain>
    </source>
</reference>
<dbReference type="EMBL" id="JAOSHN010000006">
    <property type="protein sequence ID" value="MCU7379785.1"/>
    <property type="molecule type" value="Genomic_DNA"/>
</dbReference>
<evidence type="ECO:0000313" key="1">
    <source>
        <dbReference type="EMBL" id="MCU7379785.1"/>
    </source>
</evidence>
<sequence>MSAKFGMDIKEKILEAVKTAMKEFQEREDIKTKFGEPLVGYADTRNPIFDMYFSRNICDHPKKIYRPGNTAVVHFVPYAPEITESNRGGKEPSQAWLTAFNDSMWLSMRLNGVIREVLDGVGRLSSCTNTPTDWDEDLCREEWSHKLVAYAAGMGEFGPAGSFQTENGFAGRFGSIITDGCYAEEFEVLDSDQLEATYQEIQRQYCYQEAKGVSCSQEMIQACPAGAITEKGIDRKLCQAHCKTIDEYIPSPEVCGKCFFY</sequence>
<dbReference type="PANTHER" id="PTHR42827">
    <property type="entry name" value="IRON-SULFUR CLUSTER-BINDING PROTEIN-RELATED"/>
    <property type="match status" value="1"/>
</dbReference>
<dbReference type="Proteomes" id="UP001065549">
    <property type="component" value="Unassembled WGS sequence"/>
</dbReference>
<keyword evidence="2" id="KW-1185">Reference proteome</keyword>
<dbReference type="PANTHER" id="PTHR42827:SF1">
    <property type="entry name" value="IRON-SULFUR CLUSTER-BINDING PROTEIN"/>
    <property type="match status" value="1"/>
</dbReference>